<organism evidence="1 2">
    <name type="scientific">Ixodes persulcatus</name>
    <name type="common">Taiga tick</name>
    <dbReference type="NCBI Taxonomy" id="34615"/>
    <lineage>
        <taxon>Eukaryota</taxon>
        <taxon>Metazoa</taxon>
        <taxon>Ecdysozoa</taxon>
        <taxon>Arthropoda</taxon>
        <taxon>Chelicerata</taxon>
        <taxon>Arachnida</taxon>
        <taxon>Acari</taxon>
        <taxon>Parasitiformes</taxon>
        <taxon>Ixodida</taxon>
        <taxon>Ixodoidea</taxon>
        <taxon>Ixodidae</taxon>
        <taxon>Ixodinae</taxon>
        <taxon>Ixodes</taxon>
    </lineage>
</organism>
<accession>A0AC60Q511</accession>
<reference evidence="1 2" key="1">
    <citation type="journal article" date="2020" name="Cell">
        <title>Large-Scale Comparative Analyses of Tick Genomes Elucidate Their Genetic Diversity and Vector Capacities.</title>
        <authorList>
            <consortium name="Tick Genome and Microbiome Consortium (TIGMIC)"/>
            <person name="Jia N."/>
            <person name="Wang J."/>
            <person name="Shi W."/>
            <person name="Du L."/>
            <person name="Sun Y."/>
            <person name="Zhan W."/>
            <person name="Jiang J.F."/>
            <person name="Wang Q."/>
            <person name="Zhang B."/>
            <person name="Ji P."/>
            <person name="Bell-Sakyi L."/>
            <person name="Cui X.M."/>
            <person name="Yuan T.T."/>
            <person name="Jiang B.G."/>
            <person name="Yang W.F."/>
            <person name="Lam T.T."/>
            <person name="Chang Q.C."/>
            <person name="Ding S.J."/>
            <person name="Wang X.J."/>
            <person name="Zhu J.G."/>
            <person name="Ruan X.D."/>
            <person name="Zhao L."/>
            <person name="Wei J.T."/>
            <person name="Ye R.Z."/>
            <person name="Que T.C."/>
            <person name="Du C.H."/>
            <person name="Zhou Y.H."/>
            <person name="Cheng J.X."/>
            <person name="Dai P.F."/>
            <person name="Guo W.B."/>
            <person name="Han X.H."/>
            <person name="Huang E.J."/>
            <person name="Li L.F."/>
            <person name="Wei W."/>
            <person name="Gao Y.C."/>
            <person name="Liu J.Z."/>
            <person name="Shao H.Z."/>
            <person name="Wang X."/>
            <person name="Wang C.C."/>
            <person name="Yang T.C."/>
            <person name="Huo Q.B."/>
            <person name="Li W."/>
            <person name="Chen H.Y."/>
            <person name="Chen S.E."/>
            <person name="Zhou L.G."/>
            <person name="Ni X.B."/>
            <person name="Tian J.H."/>
            <person name="Sheng Y."/>
            <person name="Liu T."/>
            <person name="Pan Y.S."/>
            <person name="Xia L.Y."/>
            <person name="Li J."/>
            <person name="Zhao F."/>
            <person name="Cao W.C."/>
        </authorList>
    </citation>
    <scope>NUCLEOTIDE SEQUENCE [LARGE SCALE GENOMIC DNA]</scope>
    <source>
        <strain evidence="1">Iper-2018</strain>
    </source>
</reference>
<evidence type="ECO:0000313" key="2">
    <source>
        <dbReference type="Proteomes" id="UP000805193"/>
    </source>
</evidence>
<evidence type="ECO:0000313" key="1">
    <source>
        <dbReference type="EMBL" id="KAG0428843.1"/>
    </source>
</evidence>
<dbReference type="Proteomes" id="UP000805193">
    <property type="component" value="Unassembled WGS sequence"/>
</dbReference>
<keyword evidence="2" id="KW-1185">Reference proteome</keyword>
<name>A0AC60Q511_IXOPE</name>
<proteinExistence type="predicted"/>
<dbReference type="EMBL" id="JABSTQ010009474">
    <property type="protein sequence ID" value="KAG0428843.1"/>
    <property type="molecule type" value="Genomic_DNA"/>
</dbReference>
<protein>
    <submittedName>
        <fullName evidence="1">Uncharacterized protein</fullName>
    </submittedName>
</protein>
<gene>
    <name evidence="1" type="ORF">HPB47_024197</name>
</gene>
<sequence length="203" mass="23215">MKEGKDKKPKAIALYMSLLTADGHCPVLEKRGFVIWKDFPVMGCSPDGVVSFDYSYEVIIFLQEHSANQYQAFSIDIKDLYYALPQKKYMQTIGGDTPRESTGRILRKMLCHEVGAAFTWYGTKNKRAFSTLQFCQVMCTCLMSHSSGAHRTALHRRMRHVRLVVSVRLHYVRLGLHAARGTGALLHQLHRRKETMQVLALRP</sequence>
<comment type="caution">
    <text evidence="1">The sequence shown here is derived from an EMBL/GenBank/DDBJ whole genome shotgun (WGS) entry which is preliminary data.</text>
</comment>